<dbReference type="Proteomes" id="UP000620075">
    <property type="component" value="Unassembled WGS sequence"/>
</dbReference>
<name>A0A934NCY4_9BACT</name>
<gene>
    <name evidence="1" type="ORF">JF888_05170</name>
</gene>
<accession>A0A934NCY4</accession>
<reference evidence="1 2" key="1">
    <citation type="submission" date="2020-10" db="EMBL/GenBank/DDBJ databases">
        <title>Ca. Dormibacterota MAGs.</title>
        <authorList>
            <person name="Montgomery K."/>
        </authorList>
    </citation>
    <scope>NUCLEOTIDE SEQUENCE [LARGE SCALE GENOMIC DNA]</scope>
    <source>
        <strain evidence="1">SC8811_S16_3</strain>
    </source>
</reference>
<dbReference type="RefSeq" id="WP_338177163.1">
    <property type="nucleotide sequence ID" value="NZ_JAEKNQ010000020.1"/>
</dbReference>
<protein>
    <submittedName>
        <fullName evidence="1">Uncharacterized protein</fullName>
    </submittedName>
</protein>
<evidence type="ECO:0000313" key="2">
    <source>
        <dbReference type="Proteomes" id="UP000620075"/>
    </source>
</evidence>
<comment type="caution">
    <text evidence="1">The sequence shown here is derived from an EMBL/GenBank/DDBJ whole genome shotgun (WGS) entry which is preliminary data.</text>
</comment>
<organism evidence="1 2">
    <name type="scientific">Candidatus Dormiibacter inghamiae</name>
    <dbReference type="NCBI Taxonomy" id="3127013"/>
    <lineage>
        <taxon>Bacteria</taxon>
        <taxon>Bacillati</taxon>
        <taxon>Candidatus Dormiibacterota</taxon>
        <taxon>Candidatus Dormibacteria</taxon>
        <taxon>Candidatus Dormibacterales</taxon>
        <taxon>Candidatus Dormibacteraceae</taxon>
        <taxon>Candidatus Dormiibacter</taxon>
    </lineage>
</organism>
<proteinExistence type="predicted"/>
<evidence type="ECO:0000313" key="1">
    <source>
        <dbReference type="EMBL" id="MBJ7602568.1"/>
    </source>
</evidence>
<dbReference type="EMBL" id="JAEKNQ010000020">
    <property type="protein sequence ID" value="MBJ7602568.1"/>
    <property type="molecule type" value="Genomic_DNA"/>
</dbReference>
<sequence>MADRAIVAVKNTTESAQSTGSVGLETDQYRLKALVDPLPLSVSSEQSHGEVRLLPAELVELSQEHQKAAVSALAELLLPLL</sequence>
<dbReference type="AlphaFoldDB" id="A0A934NCY4"/>